<organism evidence="1">
    <name type="scientific">Bacillus sp. BS1807G30</name>
    <dbReference type="NCBI Taxonomy" id="3153756"/>
    <lineage>
        <taxon>Bacteria</taxon>
        <taxon>Bacillati</taxon>
        <taxon>Bacillota</taxon>
        <taxon>Bacilli</taxon>
        <taxon>Bacillales</taxon>
        <taxon>Bacillaceae</taxon>
        <taxon>Bacillus</taxon>
    </lineage>
</organism>
<accession>A0AAU7FMH7</accession>
<reference evidence="1" key="1">
    <citation type="submission" date="2024-05" db="EMBL/GenBank/DDBJ databases">
        <authorList>
            <person name="Liu Z."/>
        </authorList>
    </citation>
    <scope>NUCLEOTIDE SEQUENCE</scope>
    <source>
        <strain evidence="1">BS1807G30</strain>
    </source>
</reference>
<protein>
    <recommendedName>
        <fullName evidence="2">DUF4440 domain-containing protein</fullName>
    </recommendedName>
</protein>
<dbReference type="AlphaFoldDB" id="A0AAU7FMH7"/>
<proteinExistence type="predicted"/>
<evidence type="ECO:0008006" key="2">
    <source>
        <dbReference type="Google" id="ProtNLM"/>
    </source>
</evidence>
<evidence type="ECO:0000313" key="1">
    <source>
        <dbReference type="EMBL" id="XBM05275.1"/>
    </source>
</evidence>
<gene>
    <name evidence="1" type="ORF">ABG082_05825</name>
</gene>
<sequence>MAPNIDECIQLEENVFVTDTYSDSFRKSFGENAAEFLADLHAKYVPDRLVIKGPGPDLLVVYTYRINAEDKEILTQRAPFCIGEDGAAYLVVWETEGRT</sequence>
<name>A0AAU7FMH7_9BACI</name>
<dbReference type="EMBL" id="CP157353">
    <property type="protein sequence ID" value="XBM05275.1"/>
    <property type="molecule type" value="Genomic_DNA"/>
</dbReference>
<dbReference type="RefSeq" id="WP_348936655.1">
    <property type="nucleotide sequence ID" value="NZ_CP157353.1"/>
</dbReference>